<name>A0A6J5R4Z3_9CAUD</name>
<organism evidence="2">
    <name type="scientific">uncultured Caudovirales phage</name>
    <dbReference type="NCBI Taxonomy" id="2100421"/>
    <lineage>
        <taxon>Viruses</taxon>
        <taxon>Duplodnaviria</taxon>
        <taxon>Heunggongvirae</taxon>
        <taxon>Uroviricota</taxon>
        <taxon>Caudoviricetes</taxon>
        <taxon>Peduoviridae</taxon>
        <taxon>Maltschvirus</taxon>
        <taxon>Maltschvirus maltsch</taxon>
    </lineage>
</organism>
<evidence type="ECO:0000313" key="1">
    <source>
        <dbReference type="EMBL" id="CAB4184520.1"/>
    </source>
</evidence>
<sequence>MHTVTLKKYEIEMAAWVGIRRNQSSIEKNLRHTAGFNGDSERINIDGALGEIAVAKALGIYWDGSVDTWKADDLRGMQVRATTHESGRLIIRQNDDDSSRFVLVVGRCPTFRVVGWIVAADAKRREYWGSLDPTREPSWNIPQSKLRPMSELTTELQAV</sequence>
<dbReference type="EMBL" id="LR797184">
    <property type="protein sequence ID" value="CAB4192370.1"/>
    <property type="molecule type" value="Genomic_DNA"/>
</dbReference>
<dbReference type="EMBL" id="LR797065">
    <property type="protein sequence ID" value="CAB4184520.1"/>
    <property type="molecule type" value="Genomic_DNA"/>
</dbReference>
<evidence type="ECO:0000313" key="2">
    <source>
        <dbReference type="EMBL" id="CAB4192370.1"/>
    </source>
</evidence>
<gene>
    <name evidence="1" type="ORF">UFOVP1128_17</name>
    <name evidence="2" type="ORF">UFOVP1237_29</name>
    <name evidence="3" type="ORF">UFOVP1489_33</name>
    <name evidence="4" type="ORF">UFOVP1575_26</name>
</gene>
<reference evidence="2" key="1">
    <citation type="submission" date="2020-05" db="EMBL/GenBank/DDBJ databases">
        <authorList>
            <person name="Chiriac C."/>
            <person name="Salcher M."/>
            <person name="Ghai R."/>
            <person name="Kavagutti S V."/>
        </authorList>
    </citation>
    <scope>NUCLEOTIDE SEQUENCE</scope>
</reference>
<protein>
    <submittedName>
        <fullName evidence="2">Uncharacterized protein</fullName>
    </submittedName>
</protein>
<proteinExistence type="predicted"/>
<dbReference type="EMBL" id="LR798418">
    <property type="protein sequence ID" value="CAB5230469.1"/>
    <property type="molecule type" value="Genomic_DNA"/>
</dbReference>
<evidence type="ECO:0000313" key="4">
    <source>
        <dbReference type="EMBL" id="CAB5230469.1"/>
    </source>
</evidence>
<evidence type="ECO:0000313" key="3">
    <source>
        <dbReference type="EMBL" id="CAB4216338.1"/>
    </source>
</evidence>
<accession>A0A6J5R4Z3</accession>
<dbReference type="EMBL" id="LR797438">
    <property type="protein sequence ID" value="CAB4216338.1"/>
    <property type="molecule type" value="Genomic_DNA"/>
</dbReference>